<dbReference type="GO" id="GO:0004311">
    <property type="term" value="F:geranylgeranyl diphosphate synthase activity"/>
    <property type="evidence" value="ECO:0007669"/>
    <property type="project" value="InterPro"/>
</dbReference>
<evidence type="ECO:0000313" key="3">
    <source>
        <dbReference type="Proteomes" id="UP000324233"/>
    </source>
</evidence>
<dbReference type="SFLD" id="SFLDG01018">
    <property type="entry name" value="Squalene/Phytoene_Synthase_Lik"/>
    <property type="match status" value="1"/>
</dbReference>
<keyword evidence="3" id="KW-1185">Reference proteome</keyword>
<keyword evidence="1" id="KW-0808">Transferase</keyword>
<dbReference type="InterPro" id="IPR044843">
    <property type="entry name" value="Trans_IPPS_bact-type"/>
</dbReference>
<evidence type="ECO:0000256" key="1">
    <source>
        <dbReference type="ARBA" id="ARBA00022679"/>
    </source>
</evidence>
<dbReference type="SFLD" id="SFLDS00005">
    <property type="entry name" value="Isoprenoid_Synthase_Type_I"/>
    <property type="match status" value="1"/>
</dbReference>
<protein>
    <submittedName>
        <fullName evidence="2">All-trans-phytoene synthase</fullName>
    </submittedName>
</protein>
<dbReference type="GO" id="GO:0051996">
    <property type="term" value="F:squalene synthase [NAD(P)H] activity"/>
    <property type="evidence" value="ECO:0007669"/>
    <property type="project" value="InterPro"/>
</dbReference>
<dbReference type="PROSITE" id="PS01044">
    <property type="entry name" value="SQUALEN_PHYTOEN_SYN_1"/>
    <property type="match status" value="1"/>
</dbReference>
<reference evidence="2 3" key="1">
    <citation type="submission" date="2019-08" db="EMBL/GenBank/DDBJ databases">
        <title>Deep-cultivation of Planctomycetes and their phenomic and genomic characterization uncovers novel biology.</title>
        <authorList>
            <person name="Wiegand S."/>
            <person name="Jogler M."/>
            <person name="Boedeker C."/>
            <person name="Pinto D."/>
            <person name="Vollmers J."/>
            <person name="Rivas-Marin E."/>
            <person name="Kohn T."/>
            <person name="Peeters S.H."/>
            <person name="Heuer A."/>
            <person name="Rast P."/>
            <person name="Oberbeckmann S."/>
            <person name="Bunk B."/>
            <person name="Jeske O."/>
            <person name="Meyerdierks A."/>
            <person name="Storesund J.E."/>
            <person name="Kallscheuer N."/>
            <person name="Luecker S."/>
            <person name="Lage O.M."/>
            <person name="Pohl T."/>
            <person name="Merkel B.J."/>
            <person name="Hornburger P."/>
            <person name="Mueller R.-W."/>
            <person name="Bruemmer F."/>
            <person name="Labrenz M."/>
            <person name="Spormann A.M."/>
            <person name="Op den Camp H."/>
            <person name="Overmann J."/>
            <person name="Amann R."/>
            <person name="Jetten M.S.M."/>
            <person name="Mascher T."/>
            <person name="Medema M.H."/>
            <person name="Devos D.P."/>
            <person name="Kaster A.-K."/>
            <person name="Ovreas L."/>
            <person name="Rohde M."/>
            <person name="Galperin M.Y."/>
            <person name="Jogler C."/>
        </authorList>
    </citation>
    <scope>NUCLEOTIDE SEQUENCE [LARGE SCALE GENOMIC DNA]</scope>
    <source>
        <strain evidence="2 3">OJF2</strain>
    </source>
</reference>
<dbReference type="Gene3D" id="1.10.600.10">
    <property type="entry name" value="Farnesyl Diphosphate Synthase"/>
    <property type="match status" value="1"/>
</dbReference>
<dbReference type="InterPro" id="IPR033904">
    <property type="entry name" value="Trans_IPPS_HH"/>
</dbReference>
<dbReference type="RefSeq" id="WP_148596802.1">
    <property type="nucleotide sequence ID" value="NZ_CP042997.1"/>
</dbReference>
<dbReference type="Pfam" id="PF00494">
    <property type="entry name" value="SQS_PSY"/>
    <property type="match status" value="1"/>
</dbReference>
<name>A0A5B9WAE5_9BACT</name>
<dbReference type="InterPro" id="IPR019845">
    <property type="entry name" value="Squalene/phytoene_synthase_CS"/>
</dbReference>
<gene>
    <name evidence="2" type="primary">crtB_2</name>
    <name evidence="2" type="ORF">OJF2_57960</name>
</gene>
<dbReference type="SUPFAM" id="SSF48576">
    <property type="entry name" value="Terpenoid synthases"/>
    <property type="match status" value="1"/>
</dbReference>
<accession>A0A5B9WAE5</accession>
<dbReference type="CDD" id="cd00683">
    <property type="entry name" value="Trans_IPPS_HH"/>
    <property type="match status" value="1"/>
</dbReference>
<organism evidence="2 3">
    <name type="scientific">Aquisphaera giovannonii</name>
    <dbReference type="NCBI Taxonomy" id="406548"/>
    <lineage>
        <taxon>Bacteria</taxon>
        <taxon>Pseudomonadati</taxon>
        <taxon>Planctomycetota</taxon>
        <taxon>Planctomycetia</taxon>
        <taxon>Isosphaerales</taxon>
        <taxon>Isosphaeraceae</taxon>
        <taxon>Aquisphaera</taxon>
    </lineage>
</organism>
<dbReference type="GO" id="GO:0016117">
    <property type="term" value="P:carotenoid biosynthetic process"/>
    <property type="evidence" value="ECO:0007669"/>
    <property type="project" value="UniProtKB-ARBA"/>
</dbReference>
<dbReference type="InterPro" id="IPR002060">
    <property type="entry name" value="Squ/phyt_synthse"/>
</dbReference>
<evidence type="ECO:0000313" key="2">
    <source>
        <dbReference type="EMBL" id="QEH37209.1"/>
    </source>
</evidence>
<dbReference type="InterPro" id="IPR008949">
    <property type="entry name" value="Isoprenoid_synthase_dom_sf"/>
</dbReference>
<dbReference type="SFLD" id="SFLDG01212">
    <property type="entry name" value="Phytoene_synthase_like"/>
    <property type="match status" value="1"/>
</dbReference>
<dbReference type="PANTHER" id="PTHR31480">
    <property type="entry name" value="BIFUNCTIONAL LYCOPENE CYCLASE/PHYTOENE SYNTHASE"/>
    <property type="match status" value="1"/>
</dbReference>
<dbReference type="Proteomes" id="UP000324233">
    <property type="component" value="Chromosome"/>
</dbReference>
<dbReference type="OrthoDB" id="9787280at2"/>
<sequence>MTGDGALAASYAFCDRLARREARNFYPAFRLLPADRRRSMCALYAFMRHTDDLADGPGTEATKVEALEGWSRTLDDALAGGSGQWPGLPALADAVSRHDIPAHLLHDVIRGVSMDIRPRPFATFEDLAEYCYLVASVVGLCCIHIWGFRSEGGRAERLAEGCGIALQLTNILRDLREDARGGRVYLPADDMARFGVTAEDLLADRPSERLRELIAFEASRAYSFYEQSRDLVPLVDAPGRPVLVTISGIYRALLDEIVRRDYNVLERRVRVPAWRKAAIALASLRTRFLRPPATRIQTPVP</sequence>
<dbReference type="KEGG" id="agv:OJF2_57960"/>
<dbReference type="AlphaFoldDB" id="A0A5B9WAE5"/>
<dbReference type="EMBL" id="CP042997">
    <property type="protein sequence ID" value="QEH37209.1"/>
    <property type="molecule type" value="Genomic_DNA"/>
</dbReference>
<proteinExistence type="predicted"/>